<reference evidence="2" key="1">
    <citation type="submission" date="2021-06" db="EMBL/GenBank/DDBJ databases">
        <authorList>
            <person name="Hodson N. C."/>
            <person name="Mongue J. A."/>
            <person name="Jaron S. K."/>
        </authorList>
    </citation>
    <scope>NUCLEOTIDE SEQUENCE</scope>
</reference>
<sequence>MKLAILVALSAVLALGQAQVAIPRLLGTIPLNYAAFVEVYDDIKNNNSDRYTLYISTFNPINFSKDPKYYLRSPGNLLGNVSAWEFQTIDQGDNTAVWPNNPDFMPAQVAGAQGLVWTSGFLVPGKTKGSLELYDTVSDPPVGPFTISSQDTVEWSYHRVIWKDMDKDGDLDALTARFHKPILGNTHTQFAWLENPGLNLRDTPVNGWTQHVIQDSYVDGNLGPDVHFRNFELVSRGETFDCILSAEFWREQLVLYYTSTGWSDWTQVRRIPIDITLGQPFDVYLDDFNRDGKIDILATGYNHTLGNVFAYEIPEDFRNGTFTKHTLADGFKANPIIGGQSMTPGSPKPFYPSKAYEDERIGGRQRKPYIIVSGDDDGKHYILEPNSEDANDWSYTKHILVDTEKTTSGKFAVVDLDGDGYTEIVAAGYSSGTIYVYTYKP</sequence>
<accession>A0A8J2LIV4</accession>
<feature type="chain" id="PRO_5035305942" evidence="1">
    <location>
        <begin position="19"/>
        <end position="441"/>
    </location>
</feature>
<organism evidence="2 3">
    <name type="scientific">Allacma fusca</name>
    <dbReference type="NCBI Taxonomy" id="39272"/>
    <lineage>
        <taxon>Eukaryota</taxon>
        <taxon>Metazoa</taxon>
        <taxon>Ecdysozoa</taxon>
        <taxon>Arthropoda</taxon>
        <taxon>Hexapoda</taxon>
        <taxon>Collembola</taxon>
        <taxon>Symphypleona</taxon>
        <taxon>Sminthuridae</taxon>
        <taxon>Allacma</taxon>
    </lineage>
</organism>
<dbReference type="Proteomes" id="UP000708208">
    <property type="component" value="Unassembled WGS sequence"/>
</dbReference>
<keyword evidence="1" id="KW-0732">Signal</keyword>
<gene>
    <name evidence="2" type="ORF">AFUS01_LOCUS43802</name>
</gene>
<dbReference type="AlphaFoldDB" id="A0A8J2LIV4"/>
<proteinExistence type="predicted"/>
<dbReference type="EMBL" id="CAJVCH010570174">
    <property type="protein sequence ID" value="CAG7834280.1"/>
    <property type="molecule type" value="Genomic_DNA"/>
</dbReference>
<feature type="signal peptide" evidence="1">
    <location>
        <begin position="1"/>
        <end position="18"/>
    </location>
</feature>
<evidence type="ECO:0000256" key="1">
    <source>
        <dbReference type="SAM" id="SignalP"/>
    </source>
</evidence>
<dbReference type="PANTHER" id="PTHR35836:SF1">
    <property type="entry name" value="VCBS REPEAT-CONTAINING PROTEIN"/>
    <property type="match status" value="1"/>
</dbReference>
<keyword evidence="3" id="KW-1185">Reference proteome</keyword>
<dbReference type="InterPro" id="IPR013517">
    <property type="entry name" value="FG-GAP"/>
</dbReference>
<evidence type="ECO:0000313" key="3">
    <source>
        <dbReference type="Proteomes" id="UP000708208"/>
    </source>
</evidence>
<dbReference type="OrthoDB" id="10022113at2759"/>
<evidence type="ECO:0000313" key="2">
    <source>
        <dbReference type="EMBL" id="CAG7834280.1"/>
    </source>
</evidence>
<dbReference type="PANTHER" id="PTHR35836">
    <property type="entry name" value="VCBS REPEAT-CONTAINING PROTEIN"/>
    <property type="match status" value="1"/>
</dbReference>
<comment type="caution">
    <text evidence="2">The sequence shown here is derived from an EMBL/GenBank/DDBJ whole genome shotgun (WGS) entry which is preliminary data.</text>
</comment>
<protein>
    <submittedName>
        <fullName evidence="2">Uncharacterized protein</fullName>
    </submittedName>
</protein>
<dbReference type="Pfam" id="PF01839">
    <property type="entry name" value="FG-GAP"/>
    <property type="match status" value="1"/>
</dbReference>
<name>A0A8J2LIV4_9HEXA</name>